<dbReference type="RefSeq" id="WP_118230215.1">
    <property type="nucleotide sequence ID" value="NZ_JAQDZC010000012.1"/>
</dbReference>
<dbReference type="EMBL" id="SIXC01000005">
    <property type="protein sequence ID" value="TBH80528.1"/>
    <property type="molecule type" value="Genomic_DNA"/>
</dbReference>
<organism evidence="1 2">
    <name type="scientific">Desulfovibrio legallii</name>
    <dbReference type="NCBI Taxonomy" id="571438"/>
    <lineage>
        <taxon>Bacteria</taxon>
        <taxon>Pseudomonadati</taxon>
        <taxon>Thermodesulfobacteriota</taxon>
        <taxon>Desulfovibrionia</taxon>
        <taxon>Desulfovibrionales</taxon>
        <taxon>Desulfovibrionaceae</taxon>
        <taxon>Desulfovibrio</taxon>
    </lineage>
</organism>
<dbReference type="Proteomes" id="UP000292919">
    <property type="component" value="Unassembled WGS sequence"/>
</dbReference>
<keyword evidence="2" id="KW-1185">Reference proteome</keyword>
<proteinExistence type="predicted"/>
<sequence length="157" mass="17182">MPTLLCICGPNGAGKSTFSRAIAMRENLLVIDPDKLAAEGLSPIAAGKAAARMAHLFLEEGVSFARESTLTARFDFTLMAKAKQRGYKIELVYICLASEMLALKRVAARASRGGHRVPPRDVIRRFSRSLENLPKAIALADKVTILDNSFCNYKRLS</sequence>
<dbReference type="PANTHER" id="PTHR39206:SF1">
    <property type="entry name" value="SLL8004 PROTEIN"/>
    <property type="match status" value="1"/>
</dbReference>
<gene>
    <name evidence="1" type="ORF">EB812_05180</name>
</gene>
<dbReference type="SUPFAM" id="SSF52540">
    <property type="entry name" value="P-loop containing nucleoside triphosphate hydrolases"/>
    <property type="match status" value="1"/>
</dbReference>
<protein>
    <submittedName>
        <fullName evidence="1">Zeta toxin family protein</fullName>
    </submittedName>
</protein>
<accession>A0A6H3FA25</accession>
<evidence type="ECO:0000313" key="1">
    <source>
        <dbReference type="EMBL" id="TBH80528.1"/>
    </source>
</evidence>
<reference evidence="1 2" key="1">
    <citation type="submission" date="2018-12" db="EMBL/GenBank/DDBJ databases">
        <title>First genome draft of Desulfovibrio legallis sp. nov.</title>
        <authorList>
            <person name="Ben Dhia O."/>
            <person name="Najjari A."/>
            <person name="Ferjani R."/>
            <person name="Fhoula I."/>
            <person name="Fardeau M.-L."/>
            <person name="Boudabbous A."/>
            <person name="Ouzari H.I."/>
        </authorList>
    </citation>
    <scope>NUCLEOTIDE SEQUENCE [LARGE SCALE GENOMIC DNA]</scope>
    <source>
        <strain evidence="1 2">H1T</strain>
    </source>
</reference>
<evidence type="ECO:0000313" key="2">
    <source>
        <dbReference type="Proteomes" id="UP000292919"/>
    </source>
</evidence>
<dbReference type="Pfam" id="PF13671">
    <property type="entry name" value="AAA_33"/>
    <property type="match status" value="1"/>
</dbReference>
<dbReference type="Gene3D" id="3.40.50.300">
    <property type="entry name" value="P-loop containing nucleotide triphosphate hydrolases"/>
    <property type="match status" value="1"/>
</dbReference>
<dbReference type="AlphaFoldDB" id="A0A6H3FA25"/>
<comment type="caution">
    <text evidence="1">The sequence shown here is derived from an EMBL/GenBank/DDBJ whole genome shotgun (WGS) entry which is preliminary data.</text>
</comment>
<name>A0A6H3FA25_9BACT</name>
<dbReference type="InterPro" id="IPR027417">
    <property type="entry name" value="P-loop_NTPase"/>
</dbReference>
<dbReference type="PANTHER" id="PTHR39206">
    <property type="entry name" value="SLL8004 PROTEIN"/>
    <property type="match status" value="1"/>
</dbReference>